<dbReference type="GO" id="GO:0003968">
    <property type="term" value="F:RNA-directed RNA polymerase activity"/>
    <property type="evidence" value="ECO:0007669"/>
    <property type="project" value="UniProtKB-KW"/>
</dbReference>
<evidence type="ECO:0000256" key="9">
    <source>
        <dbReference type="PIRSR" id="PIRSR605093-1"/>
    </source>
</evidence>
<evidence type="ECO:0000256" key="7">
    <source>
        <dbReference type="ARBA" id="ARBA00030248"/>
    </source>
</evidence>
<evidence type="ECO:0000259" key="10">
    <source>
        <dbReference type="PROSITE" id="PS50522"/>
    </source>
</evidence>
<dbReference type="KEGG" id="vg:80397888"/>
<protein>
    <recommendedName>
        <fullName evidence="1">RNA-directed RNA polymerase</fullName>
        <ecNumber evidence="1">2.7.7.48</ecNumber>
    </recommendedName>
    <alternativeName>
        <fullName evidence="7">RNA replicase beta chain</fullName>
    </alternativeName>
</protein>
<keyword evidence="9" id="KW-0479">Metal-binding</keyword>
<dbReference type="GO" id="GO:0000166">
    <property type="term" value="F:nucleotide binding"/>
    <property type="evidence" value="ECO:0007669"/>
    <property type="project" value="UniProtKB-KW"/>
</dbReference>
<dbReference type="Proteomes" id="UP000681111">
    <property type="component" value="Segment"/>
</dbReference>
<keyword evidence="5" id="KW-0547">Nucleotide-binding</keyword>
<keyword evidence="6" id="KW-0693">Viral RNA replication</keyword>
<dbReference type="RefSeq" id="YP_010768998.1">
    <property type="nucleotide sequence ID" value="NC_073849.1"/>
</dbReference>
<gene>
    <name evidence="11" type="primary">SRR5466725_1_3</name>
</gene>
<comment type="catalytic activity">
    <reaction evidence="8">
        <text>RNA(n) + a ribonucleoside 5'-triphosphate = RNA(n+1) + diphosphate</text>
        <dbReference type="Rhea" id="RHEA:21248"/>
        <dbReference type="Rhea" id="RHEA-COMP:14527"/>
        <dbReference type="Rhea" id="RHEA-COMP:17342"/>
        <dbReference type="ChEBI" id="CHEBI:33019"/>
        <dbReference type="ChEBI" id="CHEBI:61557"/>
        <dbReference type="ChEBI" id="CHEBI:140395"/>
        <dbReference type="EC" id="2.7.7.48"/>
    </reaction>
</comment>
<dbReference type="GO" id="GO:0046872">
    <property type="term" value="F:metal ion binding"/>
    <property type="evidence" value="ECO:0007669"/>
    <property type="project" value="UniProtKB-KW"/>
</dbReference>
<evidence type="ECO:0000313" key="12">
    <source>
        <dbReference type="Proteomes" id="UP000681111"/>
    </source>
</evidence>
<sequence length="526" mass="59308">MITKSDILHNLGLDVNSHVANNHQAIAGDLLLRSLFKKCVRKGNEATLKRKALETFLEVNEEVGKWNPPPLYDDDVSTVIGEGALFLQRLFPDSLTLSDSFVSPSRGSYGNGTTIGIKGTSLATKLAGPLHYHNSAARNLFARAHLAHPPFRSRTIEAIKGRVFCAESKLTTVPKNDNTDRCICIEPLADMFYQQSLRWSLEQKLKEIGIDLRMQQDVQRNLALVGSIDDSLSTLDLSSASDRIGYRFCKWYLPRGLMYQLEQCRVPAALSDVVGRVELNMVSTMGNATTFPLQTLIFTSLIFGVYKYLSIPFRLQGSRRTVGVNGDDLIVVPAAYDILVRSLEACGFRVNLEKSFKKGLFKESCGGDYYDGLDVRPVYCKSLNTLQDWYSLINRLSAWSMFHNIDISRTIWLVRKSIRKPLLVSPFSPLTSGIWDEGVSGWYRHLEFVPDKVPWISDDYDLAEGLFVGGYLGQRDNILVTSHQREGKWKVVKTFSHPYVAEARSVGLYRPPLPYPGVERWRKLPK</sequence>
<comment type="cofactor">
    <cofactor evidence="9">
        <name>Mg(2+)</name>
        <dbReference type="ChEBI" id="CHEBI:18420"/>
    </cofactor>
    <text evidence="9">Binds 2 Mg(2+) per subunit.</text>
</comment>
<keyword evidence="12" id="KW-1185">Reference proteome</keyword>
<dbReference type="GeneID" id="80397888"/>
<evidence type="ECO:0000256" key="5">
    <source>
        <dbReference type="ARBA" id="ARBA00022741"/>
    </source>
</evidence>
<evidence type="ECO:0000313" key="11">
    <source>
        <dbReference type="EMBL" id="DAD52441.1"/>
    </source>
</evidence>
<evidence type="ECO:0000256" key="3">
    <source>
        <dbReference type="ARBA" id="ARBA00022679"/>
    </source>
</evidence>
<dbReference type="EC" id="2.7.7.48" evidence="1"/>
<feature type="binding site" evidence="9">
    <location>
        <position position="328"/>
    </location>
    <ligand>
        <name>Mg(2+)</name>
        <dbReference type="ChEBI" id="CHEBI:18420"/>
        <label>2</label>
    </ligand>
</feature>
<proteinExistence type="predicted"/>
<feature type="domain" description="RdRp catalytic" evidence="10">
    <location>
        <begin position="221"/>
        <end position="359"/>
    </location>
</feature>
<dbReference type="EMBL" id="BK014104">
    <property type="protein sequence ID" value="DAD52441.1"/>
    <property type="molecule type" value="Genomic_RNA"/>
</dbReference>
<dbReference type="GO" id="GO:0039694">
    <property type="term" value="P:viral RNA genome replication"/>
    <property type="evidence" value="ECO:0007669"/>
    <property type="project" value="InterPro"/>
</dbReference>
<dbReference type="InterPro" id="IPR043502">
    <property type="entry name" value="DNA/RNA_pol_sf"/>
</dbReference>
<evidence type="ECO:0000256" key="6">
    <source>
        <dbReference type="ARBA" id="ARBA00022953"/>
    </source>
</evidence>
<feature type="binding site" evidence="9">
    <location>
        <position position="327"/>
    </location>
    <ligand>
        <name>Mg(2+)</name>
        <dbReference type="ChEBI" id="CHEBI:18420"/>
        <label>2</label>
    </ligand>
</feature>
<feature type="binding site" evidence="9">
    <location>
        <position position="236"/>
    </location>
    <ligand>
        <name>Mg(2+)</name>
        <dbReference type="ChEBI" id="CHEBI:18420"/>
        <label>2</label>
    </ligand>
</feature>
<evidence type="ECO:0000256" key="1">
    <source>
        <dbReference type="ARBA" id="ARBA00012494"/>
    </source>
</evidence>
<dbReference type="InterPro" id="IPR007096">
    <property type="entry name" value="RNA-dir_Rpol_cat_phage"/>
</dbReference>
<keyword evidence="2 11" id="KW-0696">RNA-directed RNA polymerase</keyword>
<dbReference type="InterPro" id="IPR005093">
    <property type="entry name" value="RNArep_beta"/>
</dbReference>
<accession>A0A8S5L445</accession>
<name>A0A8S5L445_9VIRU</name>
<keyword evidence="4" id="KW-0548">Nucleotidyltransferase</keyword>
<organism evidence="11 12">
    <name type="scientific">ssRNA phage SRR5466725_1</name>
    <dbReference type="NCBI Taxonomy" id="2786407"/>
    <lineage>
        <taxon>Viruses</taxon>
        <taxon>Riboviria</taxon>
        <taxon>Orthornavirae</taxon>
        <taxon>Lenarviricota</taxon>
        <taxon>Leviviricetes</taxon>
        <taxon>Norzivirales</taxon>
        <taxon>Atkinsviridae</taxon>
        <taxon>Wulosvivirus</taxon>
        <taxon>Wulosvivirus asiocola</taxon>
    </lineage>
</organism>
<evidence type="ECO:0000256" key="2">
    <source>
        <dbReference type="ARBA" id="ARBA00022484"/>
    </source>
</evidence>
<dbReference type="Pfam" id="PF03431">
    <property type="entry name" value="RNA_replicase_B"/>
    <property type="match status" value="1"/>
</dbReference>
<keyword evidence="3" id="KW-0808">Transferase</keyword>
<dbReference type="SUPFAM" id="SSF56672">
    <property type="entry name" value="DNA/RNA polymerases"/>
    <property type="match status" value="1"/>
</dbReference>
<reference evidence="11" key="1">
    <citation type="submission" date="2020-09" db="EMBL/GenBank/DDBJ databases">
        <title>Leviviricetes taxonomy.</title>
        <authorList>
            <person name="Stockdale S.R."/>
            <person name="Callanan J."/>
            <person name="Adriaenssens E.M."/>
            <person name="Kuhn J.H."/>
            <person name="Rumnieks J."/>
            <person name="Shkoporov A."/>
            <person name="Draper L.A."/>
            <person name="Ross P."/>
            <person name="Hill C."/>
        </authorList>
    </citation>
    <scope>NUCLEOTIDE SEQUENCE</scope>
</reference>
<dbReference type="PROSITE" id="PS50522">
    <property type="entry name" value="RDRP_PHAGE"/>
    <property type="match status" value="1"/>
</dbReference>
<evidence type="ECO:0000256" key="8">
    <source>
        <dbReference type="ARBA" id="ARBA00048744"/>
    </source>
</evidence>
<keyword evidence="9" id="KW-0460">Magnesium</keyword>
<evidence type="ECO:0000256" key="4">
    <source>
        <dbReference type="ARBA" id="ARBA00022695"/>
    </source>
</evidence>